<dbReference type="InParanoid" id="A0A2H3CI80"/>
<name>A0A2H3CI80_ARMGA</name>
<evidence type="ECO:0000313" key="2">
    <source>
        <dbReference type="Proteomes" id="UP000217790"/>
    </source>
</evidence>
<sequence length="66" mass="7731">MAIRLMPQMGVRSWLPLLFLRPQSTIYTPLSLDISFCLVRWTHLTSHSIKSLSLSKTRVVLNYQRE</sequence>
<dbReference type="Proteomes" id="UP000217790">
    <property type="component" value="Unassembled WGS sequence"/>
</dbReference>
<reference evidence="2" key="1">
    <citation type="journal article" date="2017" name="Nat. Ecol. Evol.">
        <title>Genome expansion and lineage-specific genetic innovations in the forest pathogenic fungi Armillaria.</title>
        <authorList>
            <person name="Sipos G."/>
            <person name="Prasanna A.N."/>
            <person name="Walter M.C."/>
            <person name="O'Connor E."/>
            <person name="Balint B."/>
            <person name="Krizsan K."/>
            <person name="Kiss B."/>
            <person name="Hess J."/>
            <person name="Varga T."/>
            <person name="Slot J."/>
            <person name="Riley R."/>
            <person name="Boka B."/>
            <person name="Rigling D."/>
            <person name="Barry K."/>
            <person name="Lee J."/>
            <person name="Mihaltcheva S."/>
            <person name="LaButti K."/>
            <person name="Lipzen A."/>
            <person name="Waldron R."/>
            <person name="Moloney N.M."/>
            <person name="Sperisen C."/>
            <person name="Kredics L."/>
            <person name="Vagvoelgyi C."/>
            <person name="Patrignani A."/>
            <person name="Fitzpatrick D."/>
            <person name="Nagy I."/>
            <person name="Doyle S."/>
            <person name="Anderson J.B."/>
            <person name="Grigoriev I.V."/>
            <person name="Gueldener U."/>
            <person name="Muensterkoetter M."/>
            <person name="Nagy L.G."/>
        </authorList>
    </citation>
    <scope>NUCLEOTIDE SEQUENCE [LARGE SCALE GENOMIC DNA]</scope>
    <source>
        <strain evidence="2">Ar21-2</strain>
    </source>
</reference>
<dbReference type="EMBL" id="KZ293728">
    <property type="protein sequence ID" value="PBK81570.1"/>
    <property type="molecule type" value="Genomic_DNA"/>
</dbReference>
<gene>
    <name evidence="1" type="ORF">ARMGADRAFT_1171359</name>
</gene>
<organism evidence="1 2">
    <name type="scientific">Armillaria gallica</name>
    <name type="common">Bulbous honey fungus</name>
    <name type="synonym">Armillaria bulbosa</name>
    <dbReference type="NCBI Taxonomy" id="47427"/>
    <lineage>
        <taxon>Eukaryota</taxon>
        <taxon>Fungi</taxon>
        <taxon>Dikarya</taxon>
        <taxon>Basidiomycota</taxon>
        <taxon>Agaricomycotina</taxon>
        <taxon>Agaricomycetes</taxon>
        <taxon>Agaricomycetidae</taxon>
        <taxon>Agaricales</taxon>
        <taxon>Marasmiineae</taxon>
        <taxon>Physalacriaceae</taxon>
        <taxon>Armillaria</taxon>
    </lineage>
</organism>
<accession>A0A2H3CI80</accession>
<evidence type="ECO:0000313" key="1">
    <source>
        <dbReference type="EMBL" id="PBK81570.1"/>
    </source>
</evidence>
<keyword evidence="2" id="KW-1185">Reference proteome</keyword>
<dbReference type="AlphaFoldDB" id="A0A2H3CI80"/>
<proteinExistence type="predicted"/>
<protein>
    <submittedName>
        <fullName evidence="1">Uncharacterized protein</fullName>
    </submittedName>
</protein>